<dbReference type="InterPro" id="IPR051731">
    <property type="entry name" value="DENND11/AVL9_GEFs"/>
</dbReference>
<reference evidence="4 5" key="1">
    <citation type="submission" date="2021-12" db="EMBL/GenBank/DDBJ databases">
        <title>High titer production of polyol ester of fatty acids by Rhodotorula paludigena BS15 towards product separation-free biomass refinery.</title>
        <authorList>
            <person name="Mano J."/>
            <person name="Ono H."/>
            <person name="Tanaka T."/>
            <person name="Naito K."/>
            <person name="Sushida H."/>
            <person name="Ike M."/>
            <person name="Tokuyasu K."/>
            <person name="Kitaoka M."/>
        </authorList>
    </citation>
    <scope>NUCLEOTIDE SEQUENCE [LARGE SCALE GENOMIC DNA]</scope>
    <source>
        <strain evidence="4 5">BS15</strain>
    </source>
</reference>
<comment type="caution">
    <text evidence="4">The sequence shown here is derived from an EMBL/GenBank/DDBJ whole genome shotgun (WGS) entry which is preliminary data.</text>
</comment>
<feature type="region of interest" description="Disordered" evidence="2">
    <location>
        <begin position="1"/>
        <end position="93"/>
    </location>
</feature>
<dbReference type="PROSITE" id="PS50211">
    <property type="entry name" value="DENN"/>
    <property type="match status" value="1"/>
</dbReference>
<feature type="compositionally biased region" description="Acidic residues" evidence="2">
    <location>
        <begin position="1029"/>
        <end position="1039"/>
    </location>
</feature>
<feature type="compositionally biased region" description="Low complexity" evidence="2">
    <location>
        <begin position="913"/>
        <end position="946"/>
    </location>
</feature>
<keyword evidence="5" id="KW-1185">Reference proteome</keyword>
<dbReference type="EMBL" id="BQKY01000011">
    <property type="protein sequence ID" value="GJN92382.1"/>
    <property type="molecule type" value="Genomic_DNA"/>
</dbReference>
<protein>
    <recommendedName>
        <fullName evidence="3">UDENN domain-containing protein</fullName>
    </recommendedName>
</protein>
<dbReference type="PANTHER" id="PTHR31017:SF1">
    <property type="entry name" value="LATE SECRETORY PATHWAY PROTEIN AVL9 HOMOLOG"/>
    <property type="match status" value="1"/>
</dbReference>
<evidence type="ECO:0000256" key="2">
    <source>
        <dbReference type="SAM" id="MobiDB-lite"/>
    </source>
</evidence>
<feature type="compositionally biased region" description="Low complexity" evidence="2">
    <location>
        <begin position="729"/>
        <end position="748"/>
    </location>
</feature>
<feature type="compositionally biased region" description="Basic and acidic residues" evidence="2">
    <location>
        <begin position="1040"/>
        <end position="1066"/>
    </location>
</feature>
<name>A0AAV5GSN8_9BASI</name>
<dbReference type="InterPro" id="IPR018307">
    <property type="entry name" value="ABL9/DENND6_dom"/>
</dbReference>
<proteinExistence type="inferred from homology"/>
<evidence type="ECO:0000313" key="4">
    <source>
        <dbReference type="EMBL" id="GJN92382.1"/>
    </source>
</evidence>
<feature type="region of interest" description="Disordered" evidence="2">
    <location>
        <begin position="123"/>
        <end position="153"/>
    </location>
</feature>
<dbReference type="Pfam" id="PF09794">
    <property type="entry name" value="Avl9"/>
    <property type="match status" value="1"/>
</dbReference>
<evidence type="ECO:0000313" key="5">
    <source>
        <dbReference type="Proteomes" id="UP001342314"/>
    </source>
</evidence>
<dbReference type="Proteomes" id="UP001342314">
    <property type="component" value="Unassembled WGS sequence"/>
</dbReference>
<dbReference type="PANTHER" id="PTHR31017">
    <property type="entry name" value="LATE SECRETORY PATHWAY PROTEIN AVL9-RELATED"/>
    <property type="match status" value="1"/>
</dbReference>
<feature type="compositionally biased region" description="Basic and acidic residues" evidence="2">
    <location>
        <begin position="38"/>
        <end position="48"/>
    </location>
</feature>
<feature type="compositionally biased region" description="Gly residues" evidence="2">
    <location>
        <begin position="983"/>
        <end position="992"/>
    </location>
</feature>
<feature type="compositionally biased region" description="Low complexity" evidence="2">
    <location>
        <begin position="993"/>
        <end position="1017"/>
    </location>
</feature>
<feature type="compositionally biased region" description="Low complexity" evidence="2">
    <location>
        <begin position="125"/>
        <end position="140"/>
    </location>
</feature>
<dbReference type="AlphaFoldDB" id="A0AAV5GSN8"/>
<feature type="compositionally biased region" description="Basic and acidic residues" evidence="2">
    <location>
        <begin position="1019"/>
        <end position="1028"/>
    </location>
</feature>
<dbReference type="GO" id="GO:0005737">
    <property type="term" value="C:cytoplasm"/>
    <property type="evidence" value="ECO:0007669"/>
    <property type="project" value="TreeGrafter"/>
</dbReference>
<feature type="domain" description="UDENN" evidence="3">
    <location>
        <begin position="162"/>
        <end position="644"/>
    </location>
</feature>
<evidence type="ECO:0000256" key="1">
    <source>
        <dbReference type="ARBA" id="ARBA00038178"/>
    </source>
</evidence>
<feature type="region of interest" description="Disordered" evidence="2">
    <location>
        <begin position="724"/>
        <end position="785"/>
    </location>
</feature>
<organism evidence="4 5">
    <name type="scientific">Rhodotorula paludigena</name>
    <dbReference type="NCBI Taxonomy" id="86838"/>
    <lineage>
        <taxon>Eukaryota</taxon>
        <taxon>Fungi</taxon>
        <taxon>Dikarya</taxon>
        <taxon>Basidiomycota</taxon>
        <taxon>Pucciniomycotina</taxon>
        <taxon>Microbotryomycetes</taxon>
        <taxon>Sporidiobolales</taxon>
        <taxon>Sporidiobolaceae</taxon>
        <taxon>Rhodotorula</taxon>
    </lineage>
</organism>
<feature type="region of interest" description="Disordered" evidence="2">
    <location>
        <begin position="824"/>
        <end position="1072"/>
    </location>
</feature>
<feature type="compositionally biased region" description="Low complexity" evidence="2">
    <location>
        <begin position="854"/>
        <end position="873"/>
    </location>
</feature>
<dbReference type="InterPro" id="IPR037516">
    <property type="entry name" value="Tripartite_DENN"/>
</dbReference>
<gene>
    <name evidence="4" type="ORF">Rhopal_005412-T1</name>
</gene>
<evidence type="ECO:0000259" key="3">
    <source>
        <dbReference type="PROSITE" id="PS50211"/>
    </source>
</evidence>
<feature type="compositionally biased region" description="Low complexity" evidence="2">
    <location>
        <begin position="956"/>
        <end position="982"/>
    </location>
</feature>
<accession>A0AAV5GSN8</accession>
<feature type="compositionally biased region" description="Polar residues" evidence="2">
    <location>
        <begin position="775"/>
        <end position="785"/>
    </location>
</feature>
<feature type="region of interest" description="Disordered" evidence="2">
    <location>
        <begin position="303"/>
        <end position="363"/>
    </location>
</feature>
<sequence>MADPPEPAPLHARDAAPPPAPAPASSPTRAAPNAPPDPRTHTRDEPPVHSKPKSALLQRLDPDDPLSQPSPVIDVDDDGSPWGAAPAHQSDSATAATATTFPLAPLEVPLASTSTAFLTTPHLVPSSSASPASASSASAPGAPPMHRSPSTGAASSAGARVWGVCLVGFDHALGPVVEFAHPASLEDNAELQRNLPFFALPDGAHARDEDYSYFHLLLPSVAPRQTIFGISCNRQIPADQLINKGKDVTRSTVQKAIVVLASKPIFGPLRDKLGVVTRSFFAQRDFDDKSILVDLFRSFAPAADPDRADGGEGEEGQEGVERECEREKEEEEREQDRERAQAAEPPLSPPPEEKHRTAEEDGGMYMGTSIRELVRRFRFKTLMLLKLVMLQRRVMFFAANTPVEQLCTFQYSLVTLIPALLTALDDAASPTLDERAKRSTRATSLKTSDKYSLIRYLGLPLDVFGKGSFFQPYLPLQQIDLLKTRSFLVGTTNSIFQQQRDCQIDVLVNIDSASLEILNPKLTPLITLTAADRKWMDELVTLVDSSWNSSDPSRPVDQGFVGSDDFIRAKFEEYVCSLLACVKFGEFLSRERGERAEMLLSAPELESYNPASFNEAFLNAFKRTAAYELWDRTTDEVIFDLVEPKHPMEGKTNPLEDVGIRLVHGLHDHLSDLPALPHLPGLPLPANLNLAPLPQKARERLSRGWSQGREGVWGAMEALREDWGKRQAQAEGAAAAAASASGSDPASSAGGGGAARDKPLPVPLSLSRADADSPPGSNGVPTTPTNLQGSFLAGVDVARTGAASLATGLGSFLGGAARKTSLFGGGGSGGNGRPAAAAGSKEETPLPPPPPGPATAALHEAALSAAPPASQQPRGGGLRPLSTAAAATVPKSPTLGRAEMPQPLTREQRRASAVEASSPGSSSSTLSAAAAPPAGQPGSPAPSLAGFFGGLRRTLSAAAPPDSAPSTPGAPAGFGTPPAGSFLGLGGWGGRATGASGSAAGTSTGSSLGAATPAGAAVRARDLVGDWGREEEDDDEEKDERERERVEARREEETERERDKARRRLEGNVVDE</sequence>
<comment type="similarity">
    <text evidence="1">Belongs to the AVL9 family.</text>
</comment>